<keyword evidence="3" id="KW-1185">Reference proteome</keyword>
<evidence type="ECO:0000313" key="2">
    <source>
        <dbReference type="EMBL" id="CCF50653.1"/>
    </source>
</evidence>
<dbReference type="HOGENOM" id="CLU_1897749_0_0_1"/>
<reference evidence="2 3" key="1">
    <citation type="journal article" date="2012" name="Plant Cell">
        <title>Genome comparison of barley and maize smut fungi reveals targeted loss of RNA silencing components and species-specific presence of transposable elements.</title>
        <authorList>
            <person name="Laurie J.D."/>
            <person name="Ali S."/>
            <person name="Linning R."/>
            <person name="Mannhaupt G."/>
            <person name="Wong P."/>
            <person name="Gueldener U."/>
            <person name="Muensterkoetter M."/>
            <person name="Moore R."/>
            <person name="Kahmann R."/>
            <person name="Bakkeren G."/>
            <person name="Schirawski J."/>
        </authorList>
    </citation>
    <scope>NUCLEOTIDE SEQUENCE [LARGE SCALE GENOMIC DNA]</scope>
    <source>
        <strain evidence="3">Uh4875-4</strain>
    </source>
</reference>
<dbReference type="AlphaFoldDB" id="I2FUR0"/>
<dbReference type="EMBL" id="CAGI01000157">
    <property type="protein sequence ID" value="CCF50653.1"/>
    <property type="molecule type" value="Genomic_DNA"/>
</dbReference>
<evidence type="ECO:0000256" key="1">
    <source>
        <dbReference type="SAM" id="SignalP"/>
    </source>
</evidence>
<accession>I2FUR0</accession>
<feature type="chain" id="PRO_5003659139" description="Secreted protein" evidence="1">
    <location>
        <begin position="21"/>
        <end position="134"/>
    </location>
</feature>
<keyword evidence="1" id="KW-0732">Signal</keyword>
<feature type="signal peptide" evidence="1">
    <location>
        <begin position="1"/>
        <end position="20"/>
    </location>
</feature>
<comment type="caution">
    <text evidence="2">The sequence shown here is derived from an EMBL/GenBank/DDBJ whole genome shotgun (WGS) entry which is preliminary data.</text>
</comment>
<dbReference type="Proteomes" id="UP000006174">
    <property type="component" value="Unassembled WGS sequence"/>
</dbReference>
<sequence length="134" mass="14677">MSPCLVALFPLLLAYGKTLCCFILDRGHSHYHLGGGSPPPSYHPSSLSSSSLCKAPTSSGGSPFLAQHLWVQLNHGRWCITAAVQYLLSFVGDNLIVVQIMTKTIKQQHYKHLYCNGELYPISNPIKVLYGCAT</sequence>
<protein>
    <recommendedName>
        <fullName evidence="4">Secreted protein</fullName>
    </recommendedName>
</protein>
<proteinExistence type="predicted"/>
<gene>
    <name evidence="2" type="ORF">UHOR_06193</name>
</gene>
<evidence type="ECO:0008006" key="4">
    <source>
        <dbReference type="Google" id="ProtNLM"/>
    </source>
</evidence>
<name>I2FUR0_USTHO</name>
<evidence type="ECO:0000313" key="3">
    <source>
        <dbReference type="Proteomes" id="UP000006174"/>
    </source>
</evidence>
<organism evidence="2 3">
    <name type="scientific">Ustilago hordei</name>
    <name type="common">Barley covered smut fungus</name>
    <dbReference type="NCBI Taxonomy" id="120017"/>
    <lineage>
        <taxon>Eukaryota</taxon>
        <taxon>Fungi</taxon>
        <taxon>Dikarya</taxon>
        <taxon>Basidiomycota</taxon>
        <taxon>Ustilaginomycotina</taxon>
        <taxon>Ustilaginomycetes</taxon>
        <taxon>Ustilaginales</taxon>
        <taxon>Ustilaginaceae</taxon>
        <taxon>Ustilago</taxon>
    </lineage>
</organism>